<evidence type="ECO:0000259" key="3">
    <source>
        <dbReference type="Pfam" id="PF13600"/>
    </source>
</evidence>
<evidence type="ECO:0000313" key="4">
    <source>
        <dbReference type="EMBL" id="KAG5637324.1"/>
    </source>
</evidence>
<dbReference type="NCBIfam" id="TIGR02231">
    <property type="entry name" value="mucoidy inhibitor MuiA family protein"/>
    <property type="match status" value="1"/>
</dbReference>
<evidence type="ECO:0000259" key="2">
    <source>
        <dbReference type="Pfam" id="PF13598"/>
    </source>
</evidence>
<dbReference type="Pfam" id="PF13598">
    <property type="entry name" value="DUF4139"/>
    <property type="match status" value="1"/>
</dbReference>
<dbReference type="PANTHER" id="PTHR31005:SF8">
    <property type="entry name" value="DUF4139 DOMAIN-CONTAINING PROTEIN"/>
    <property type="match status" value="1"/>
</dbReference>
<evidence type="ECO:0000313" key="5">
    <source>
        <dbReference type="Proteomes" id="UP000717328"/>
    </source>
</evidence>
<dbReference type="Proteomes" id="UP000717328">
    <property type="component" value="Unassembled WGS sequence"/>
</dbReference>
<evidence type="ECO:0000256" key="1">
    <source>
        <dbReference type="SAM" id="Coils"/>
    </source>
</evidence>
<keyword evidence="1" id="KW-0175">Coiled coil</keyword>
<accession>A0A9P7FUL1</accession>
<reference evidence="4" key="2">
    <citation type="submission" date="2021-10" db="EMBL/GenBank/DDBJ databases">
        <title>Phylogenomics reveals ancestral predisposition of the termite-cultivated fungus Termitomyces towards a domesticated lifestyle.</title>
        <authorList>
            <person name="Auxier B."/>
            <person name="Grum-Grzhimaylo A."/>
            <person name="Cardenas M.E."/>
            <person name="Lodge J.D."/>
            <person name="Laessoe T."/>
            <person name="Pedersen O."/>
            <person name="Smith M.E."/>
            <person name="Kuyper T.W."/>
            <person name="Franco-Molano E.A."/>
            <person name="Baroni T.J."/>
            <person name="Aanen D.K."/>
        </authorList>
    </citation>
    <scope>NUCLEOTIDE SEQUENCE</scope>
    <source>
        <strain evidence="4">D49</strain>
    </source>
</reference>
<dbReference type="Pfam" id="PF13600">
    <property type="entry name" value="DUF4140"/>
    <property type="match status" value="1"/>
</dbReference>
<dbReference type="AlphaFoldDB" id="A0A9P7FUL1"/>
<name>A0A9P7FUL1_9AGAR</name>
<evidence type="ECO:0008006" key="6">
    <source>
        <dbReference type="Google" id="ProtNLM"/>
    </source>
</evidence>
<sequence>MSNTSEEHPPTFHAVNSIELSSTEASKITAVSVYSGRAEVTRTFKFKVKTGQNQITVNGLPNVLDQDSLRVEGHGAATIHDVSISWMPPSSPPKNSPALTALLAQREKTLKALERCKKSLEALQGYMATIRAQYVEASQLGKVIKEFDTAAEEWDNRNLELDSQLADIDKEIEEERVKLAGPKRNDKLNLRAVIGVFADIEDEVEMSLIYAVNGASWVAGYDIRVNSQTKDPDPVTLVYKAAITQSTGEALLPPRPVAYAAAPGASLSRSRGSVVTLDDASSYGAERERSVVGHRQLEVSSKGNVNATFQVPGLLTIPSDGAAHNVTIAELKLNAAMSWVCVPKKDTKTHLSAKIKNASEYTLLQGTASVYVDGSFISRTNVPAVSPDESFDCALGIDPSIRVTYHPRIKKRSQSGFYSKTATNVFTQNITVFNTKPTTTAERVRIVEQVPVSEDTEIQVALVSPALMIGKDLKSDAATRLVTVAKGVTALWQGADDPEPDVGALGRNGAFNWVCTVPPQTKVNLVLQWEVTAPEKLHVVGLN</sequence>
<reference evidence="4" key="1">
    <citation type="submission" date="2021-02" db="EMBL/GenBank/DDBJ databases">
        <authorList>
            <person name="Nieuwenhuis M."/>
            <person name="Van De Peppel L.J.J."/>
        </authorList>
    </citation>
    <scope>NUCLEOTIDE SEQUENCE</scope>
    <source>
        <strain evidence="4">D49</strain>
    </source>
</reference>
<feature type="domain" description="DUF4140" evidence="3">
    <location>
        <begin position="31"/>
        <end position="128"/>
    </location>
</feature>
<comment type="caution">
    <text evidence="4">The sequence shown here is derived from an EMBL/GenBank/DDBJ whole genome shotgun (WGS) entry which is preliminary data.</text>
</comment>
<dbReference type="InterPro" id="IPR025554">
    <property type="entry name" value="DUF4140"/>
</dbReference>
<dbReference type="OrthoDB" id="10068793at2759"/>
<dbReference type="PANTHER" id="PTHR31005">
    <property type="entry name" value="DUF4139 DOMAIN-CONTAINING PROTEIN"/>
    <property type="match status" value="1"/>
</dbReference>
<protein>
    <recommendedName>
        <fullName evidence="6">DUF4139 domain-containing protein</fullName>
    </recommendedName>
</protein>
<keyword evidence="5" id="KW-1185">Reference proteome</keyword>
<feature type="domain" description="DUF4139" evidence="2">
    <location>
        <begin position="207"/>
        <end position="535"/>
    </location>
</feature>
<dbReference type="EMBL" id="JABCKI010005839">
    <property type="protein sequence ID" value="KAG5637324.1"/>
    <property type="molecule type" value="Genomic_DNA"/>
</dbReference>
<gene>
    <name evidence="4" type="ORF">H0H81_004970</name>
</gene>
<dbReference type="InterPro" id="IPR037291">
    <property type="entry name" value="DUF4139"/>
</dbReference>
<organism evidence="4 5">
    <name type="scientific">Sphagnurus paluster</name>
    <dbReference type="NCBI Taxonomy" id="117069"/>
    <lineage>
        <taxon>Eukaryota</taxon>
        <taxon>Fungi</taxon>
        <taxon>Dikarya</taxon>
        <taxon>Basidiomycota</taxon>
        <taxon>Agaricomycotina</taxon>
        <taxon>Agaricomycetes</taxon>
        <taxon>Agaricomycetidae</taxon>
        <taxon>Agaricales</taxon>
        <taxon>Tricholomatineae</taxon>
        <taxon>Lyophyllaceae</taxon>
        <taxon>Sphagnurus</taxon>
    </lineage>
</organism>
<proteinExistence type="predicted"/>
<dbReference type="InterPro" id="IPR011935">
    <property type="entry name" value="CHP02231"/>
</dbReference>
<feature type="coiled-coil region" evidence="1">
    <location>
        <begin position="151"/>
        <end position="178"/>
    </location>
</feature>